<keyword evidence="5" id="KW-1185">Reference proteome</keyword>
<reference evidence="4 5" key="1">
    <citation type="submission" date="2024-03" db="EMBL/GenBank/DDBJ databases">
        <title>Whole genome sequencing of Streptomyces racemochromogenes, to identify antimicrobial biosynthetic gene clusters.</title>
        <authorList>
            <person name="Suryawanshi P."/>
            <person name="Krishnaraj P.U."/>
            <person name="Arun Y.P."/>
            <person name="Suryawanshi M.P."/>
            <person name="Rakshit O."/>
        </authorList>
    </citation>
    <scope>NUCLEOTIDE SEQUENCE [LARGE SCALE GENOMIC DNA]</scope>
    <source>
        <strain evidence="4 5">AUDT626</strain>
    </source>
</reference>
<name>A0ABW7PFR0_9ACTN</name>
<gene>
    <name evidence="4" type="ORF">WDV06_19260</name>
</gene>
<feature type="transmembrane region" description="Helical" evidence="2">
    <location>
        <begin position="190"/>
        <end position="212"/>
    </location>
</feature>
<dbReference type="EMBL" id="JBBDHD010000047">
    <property type="protein sequence ID" value="MFH7597219.1"/>
    <property type="molecule type" value="Genomic_DNA"/>
</dbReference>
<evidence type="ECO:0000256" key="1">
    <source>
        <dbReference type="SAM" id="MobiDB-lite"/>
    </source>
</evidence>
<organism evidence="4 5">
    <name type="scientific">Streptomyces racemochromogenes</name>
    <dbReference type="NCBI Taxonomy" id="67353"/>
    <lineage>
        <taxon>Bacteria</taxon>
        <taxon>Bacillati</taxon>
        <taxon>Actinomycetota</taxon>
        <taxon>Actinomycetes</taxon>
        <taxon>Kitasatosporales</taxon>
        <taxon>Streptomycetaceae</taxon>
        <taxon>Streptomyces</taxon>
    </lineage>
</organism>
<dbReference type="Proteomes" id="UP001610631">
    <property type="component" value="Unassembled WGS sequence"/>
</dbReference>
<accession>A0ABW7PFR0</accession>
<feature type="chain" id="PRO_5046559741" evidence="3">
    <location>
        <begin position="44"/>
        <end position="218"/>
    </location>
</feature>
<proteinExistence type="predicted"/>
<evidence type="ECO:0000256" key="3">
    <source>
        <dbReference type="SAM" id="SignalP"/>
    </source>
</evidence>
<keyword evidence="2" id="KW-1133">Transmembrane helix</keyword>
<keyword evidence="2" id="KW-0812">Transmembrane</keyword>
<evidence type="ECO:0000256" key="2">
    <source>
        <dbReference type="SAM" id="Phobius"/>
    </source>
</evidence>
<keyword evidence="3" id="KW-0732">Signal</keyword>
<feature type="compositionally biased region" description="Low complexity" evidence="1">
    <location>
        <begin position="161"/>
        <end position="185"/>
    </location>
</feature>
<evidence type="ECO:0000313" key="4">
    <source>
        <dbReference type="EMBL" id="MFH7597219.1"/>
    </source>
</evidence>
<evidence type="ECO:0000313" key="5">
    <source>
        <dbReference type="Proteomes" id="UP001610631"/>
    </source>
</evidence>
<feature type="region of interest" description="Disordered" evidence="1">
    <location>
        <begin position="139"/>
        <end position="187"/>
    </location>
</feature>
<sequence>MSTPSTAPARMRRAALPSLTAPALGALALTAVAVVVTAGPAQAHGDTLHVVITGQRSGHVTADVTWENDGDAVEEAVAATVNAVSADGTRSEGPWKLVRDPGRAAGWTTAETLPAGTWTVTVEAGFPSLGRARQEVGVPVTDPAPTAASPAPASPSPAAPSPVAASTPPASSVPPASTASTAPAPGNASAGWWTTAGVAGIALLGAAAGILLRRARRR</sequence>
<comment type="caution">
    <text evidence="4">The sequence shown here is derived from an EMBL/GenBank/DDBJ whole genome shotgun (WGS) entry which is preliminary data.</text>
</comment>
<keyword evidence="2" id="KW-0472">Membrane</keyword>
<feature type="signal peptide" evidence="3">
    <location>
        <begin position="1"/>
        <end position="43"/>
    </location>
</feature>
<dbReference type="RefSeq" id="WP_395511000.1">
    <property type="nucleotide sequence ID" value="NZ_JBBDHD010000047.1"/>
</dbReference>
<protein>
    <submittedName>
        <fullName evidence="4">Uncharacterized protein</fullName>
    </submittedName>
</protein>